<evidence type="ECO:0000256" key="2">
    <source>
        <dbReference type="ARBA" id="ARBA00022759"/>
    </source>
</evidence>
<dbReference type="Proteomes" id="UP000552587">
    <property type="component" value="Unassembled WGS sequence"/>
</dbReference>
<comment type="function">
    <text evidence="6">May nick specific sequences that contain T:G mispairs resulting from m5C-deamination.</text>
</comment>
<dbReference type="PIRSF" id="PIRSF018267">
    <property type="entry name" value="VSR_endonuc"/>
    <property type="match status" value="1"/>
</dbReference>
<keyword evidence="2 6" id="KW-0255">Endonuclease</keyword>
<dbReference type="GO" id="GO:0004519">
    <property type="term" value="F:endonuclease activity"/>
    <property type="evidence" value="ECO:0007669"/>
    <property type="project" value="UniProtKB-KW"/>
</dbReference>
<evidence type="ECO:0000256" key="3">
    <source>
        <dbReference type="ARBA" id="ARBA00022763"/>
    </source>
</evidence>
<reference evidence="7 8" key="1">
    <citation type="submission" date="2020-07" db="EMBL/GenBank/DDBJ databases">
        <authorList>
            <person name="Xu S."/>
            <person name="Li A."/>
        </authorList>
    </citation>
    <scope>NUCLEOTIDE SEQUENCE [LARGE SCALE GENOMIC DNA]</scope>
    <source>
        <strain evidence="7 8">SG-8</strain>
    </source>
</reference>
<evidence type="ECO:0000313" key="8">
    <source>
        <dbReference type="Proteomes" id="UP000552587"/>
    </source>
</evidence>
<accession>A0A7W3YE72</accession>
<dbReference type="InterPro" id="IPR004603">
    <property type="entry name" value="DNA_mismatch_endonuc_vsr"/>
</dbReference>
<keyword evidence="5 6" id="KW-0234">DNA repair</keyword>
<name>A0A7W3YE72_9GAMM</name>
<keyword evidence="1 6" id="KW-0540">Nuclease</keyword>
<dbReference type="CDD" id="cd00221">
    <property type="entry name" value="Vsr"/>
    <property type="match status" value="1"/>
</dbReference>
<comment type="caution">
    <text evidence="7">The sequence shown here is derived from an EMBL/GenBank/DDBJ whole genome shotgun (WGS) entry which is preliminary data.</text>
</comment>
<keyword evidence="3 6" id="KW-0227">DNA damage</keyword>
<protein>
    <recommendedName>
        <fullName evidence="6">Very short patch repair endonuclease</fullName>
        <ecNumber evidence="6">3.1.-.-</ecNumber>
    </recommendedName>
</protein>
<dbReference type="InterPro" id="IPR011335">
    <property type="entry name" value="Restrct_endonuc-II-like"/>
</dbReference>
<dbReference type="Gene3D" id="3.40.960.10">
    <property type="entry name" value="VSR Endonuclease"/>
    <property type="match status" value="1"/>
</dbReference>
<dbReference type="EC" id="3.1.-.-" evidence="6"/>
<proteinExistence type="inferred from homology"/>
<sequence>MVDTLTPEGRSERMSRIRSRDTKPELWVRRGLHARGFRFSLQRKDLPGRPDLVLPKYGAVVFVHGCFWHAHACQKGRIPSTRGAFWQAKFEANRKRDARNNRALRSMGWRVLTLWECELAKASTRERAIDKLANRLRRGA</sequence>
<dbReference type="EMBL" id="JACHTE010000003">
    <property type="protein sequence ID" value="MBB1087827.1"/>
    <property type="molecule type" value="Genomic_DNA"/>
</dbReference>
<gene>
    <name evidence="7" type="primary">vsr</name>
    <name evidence="7" type="ORF">H4F99_04910</name>
</gene>
<evidence type="ECO:0000256" key="5">
    <source>
        <dbReference type="ARBA" id="ARBA00023204"/>
    </source>
</evidence>
<dbReference type="AlphaFoldDB" id="A0A7W3YE72"/>
<evidence type="ECO:0000256" key="1">
    <source>
        <dbReference type="ARBA" id="ARBA00022722"/>
    </source>
</evidence>
<dbReference type="GO" id="GO:0006298">
    <property type="term" value="P:mismatch repair"/>
    <property type="evidence" value="ECO:0007669"/>
    <property type="project" value="UniProtKB-UniRule"/>
</dbReference>
<dbReference type="RefSeq" id="WP_182668615.1">
    <property type="nucleotide sequence ID" value="NZ_JACHTE010000003.1"/>
</dbReference>
<dbReference type="NCBIfam" id="TIGR00632">
    <property type="entry name" value="vsr"/>
    <property type="match status" value="1"/>
</dbReference>
<evidence type="ECO:0000256" key="4">
    <source>
        <dbReference type="ARBA" id="ARBA00022801"/>
    </source>
</evidence>
<evidence type="ECO:0000313" key="7">
    <source>
        <dbReference type="EMBL" id="MBB1087827.1"/>
    </source>
</evidence>
<dbReference type="Pfam" id="PF03852">
    <property type="entry name" value="Vsr"/>
    <property type="match status" value="1"/>
</dbReference>
<dbReference type="SUPFAM" id="SSF52980">
    <property type="entry name" value="Restriction endonuclease-like"/>
    <property type="match status" value="1"/>
</dbReference>
<comment type="similarity">
    <text evidence="6">Belongs to the vsr family.</text>
</comment>
<dbReference type="GO" id="GO:0016787">
    <property type="term" value="F:hydrolase activity"/>
    <property type="evidence" value="ECO:0007669"/>
    <property type="project" value="UniProtKB-KW"/>
</dbReference>
<evidence type="ECO:0000256" key="6">
    <source>
        <dbReference type="PIRNR" id="PIRNR018267"/>
    </source>
</evidence>
<organism evidence="7 8">
    <name type="scientific">Marilutibacter penaei</name>
    <dbReference type="NCBI Taxonomy" id="2759900"/>
    <lineage>
        <taxon>Bacteria</taxon>
        <taxon>Pseudomonadati</taxon>
        <taxon>Pseudomonadota</taxon>
        <taxon>Gammaproteobacteria</taxon>
        <taxon>Lysobacterales</taxon>
        <taxon>Lysobacteraceae</taxon>
        <taxon>Marilutibacter</taxon>
    </lineage>
</organism>
<keyword evidence="4 6" id="KW-0378">Hydrolase</keyword>
<keyword evidence="8" id="KW-1185">Reference proteome</keyword>